<accession>F4P6I9</accession>
<evidence type="ECO:0000313" key="2">
    <source>
        <dbReference type="Proteomes" id="UP000007241"/>
    </source>
</evidence>
<proteinExistence type="predicted"/>
<dbReference type="InParanoid" id="F4P6I9"/>
<organism evidence="1 2">
    <name type="scientific">Batrachochytrium dendrobatidis (strain JAM81 / FGSC 10211)</name>
    <name type="common">Frog chytrid fungus</name>
    <dbReference type="NCBI Taxonomy" id="684364"/>
    <lineage>
        <taxon>Eukaryota</taxon>
        <taxon>Fungi</taxon>
        <taxon>Fungi incertae sedis</taxon>
        <taxon>Chytridiomycota</taxon>
        <taxon>Chytridiomycota incertae sedis</taxon>
        <taxon>Chytridiomycetes</taxon>
        <taxon>Rhizophydiales</taxon>
        <taxon>Rhizophydiales incertae sedis</taxon>
        <taxon>Batrachochytrium</taxon>
    </lineage>
</organism>
<dbReference type="RefSeq" id="XP_006680119.1">
    <property type="nucleotide sequence ID" value="XM_006680056.1"/>
</dbReference>
<dbReference type="EMBL" id="GL882886">
    <property type="protein sequence ID" value="EGF79361.1"/>
    <property type="molecule type" value="Genomic_DNA"/>
</dbReference>
<protein>
    <submittedName>
        <fullName evidence="1">Uncharacterized protein</fullName>
    </submittedName>
</protein>
<dbReference type="GeneID" id="18243707"/>
<dbReference type="AlphaFoldDB" id="F4P6I9"/>
<name>F4P6I9_BATDJ</name>
<dbReference type="HOGENOM" id="CLU_2670678_0_0_1"/>
<reference evidence="1 2" key="1">
    <citation type="submission" date="2009-12" db="EMBL/GenBank/DDBJ databases">
        <title>The draft genome of Batrachochytrium dendrobatidis.</title>
        <authorList>
            <consortium name="US DOE Joint Genome Institute (JGI-PGF)"/>
            <person name="Kuo A."/>
            <person name="Salamov A."/>
            <person name="Schmutz J."/>
            <person name="Lucas S."/>
            <person name="Pitluck S."/>
            <person name="Rosenblum E."/>
            <person name="Stajich J."/>
            <person name="Eisen M."/>
            <person name="Grigoriev I.V."/>
        </authorList>
    </citation>
    <scope>NUCLEOTIDE SEQUENCE [LARGE SCALE GENOMIC DNA]</scope>
    <source>
        <strain evidence="2">JAM81 / FGSC 10211</strain>
    </source>
</reference>
<evidence type="ECO:0000313" key="1">
    <source>
        <dbReference type="EMBL" id="EGF79361.1"/>
    </source>
</evidence>
<gene>
    <name evidence="1" type="ORF">BATDEDRAFT_89970</name>
</gene>
<keyword evidence="2" id="KW-1185">Reference proteome</keyword>
<sequence length="76" mass="7698">MRSSLVVTSVPRSATVILAVFLAVGTTLGTCRRPGSDSPPIGVLAQSGFPGVSDVFGLTTLSITIGTDGVTPPRKL</sequence>
<dbReference type="Proteomes" id="UP000007241">
    <property type="component" value="Unassembled WGS sequence"/>
</dbReference>